<dbReference type="Proteomes" id="UP000722485">
    <property type="component" value="Unassembled WGS sequence"/>
</dbReference>
<keyword evidence="3" id="KW-1185">Reference proteome</keyword>
<comment type="caution">
    <text evidence="2">The sequence shown here is derived from an EMBL/GenBank/DDBJ whole genome shotgun (WGS) entry which is preliminary data.</text>
</comment>
<accession>A0A9P5L3Z7</accession>
<dbReference type="Gene3D" id="1.25.40.10">
    <property type="entry name" value="Tetratricopeptide repeat domain"/>
    <property type="match status" value="1"/>
</dbReference>
<dbReference type="OrthoDB" id="185373at2759"/>
<reference evidence="2" key="1">
    <citation type="submission" date="2020-03" db="EMBL/GenBank/DDBJ databases">
        <title>Draft Genome Sequence of Cylindrodendrum hubeiense.</title>
        <authorList>
            <person name="Buettner E."/>
            <person name="Kellner H."/>
        </authorList>
    </citation>
    <scope>NUCLEOTIDE SEQUENCE</scope>
    <source>
        <strain evidence="2">IHI 201604</strain>
    </source>
</reference>
<name>A0A9P5L3Z7_9HYPO</name>
<evidence type="ECO:0000313" key="2">
    <source>
        <dbReference type="EMBL" id="KAF7542651.1"/>
    </source>
</evidence>
<gene>
    <name evidence="2" type="ORF">G7Z17_g11392</name>
</gene>
<sequence length="720" mass="81446">MQSLWSRAGQAHRCGCRVCDTAVSALGRRVTTATTRPRKPTFAEAFTACYSTMFASAAVVDAIRKEDRSRDLDRQLEDARRELAEAQLLRAMETDRITGRLDVDQPVLTSDQMEELWASLKEVYTSRPFMKESYKPVTLSVSELLTRLHEDHYHKPDWPTMRKLRQTDYERIELAILAEEVDASLPRREVKTRAQLHADSRTIVHLIRQLLKRAHLSQRSGPPSPSYDEASLMVKRFTQPFTFATIDPEAAQRNRSLLNQQLREIISSPTLGLKEMVGRVCYNLLVAPYLPDMHTYNTLIVTFDKTGHKNLAESLVNSFFYKRRLIPTPSTFVAIVNHYKKSNNAWRFLRTVACITGLDAETGAKVGRRLVEEIEQYQTSKEWRTGKGTTLNGDWVYKNLPLDQPLVEAIIKGLLHFNFFDQAAVFMVSCMKASVSLNTKIVQQVFDECILALDWRAALRLVRGFTDRPNGIPLLILNRGDDVAYLVSRIRVLIDVCGLSPGQRGSKSALASLNISSTKFSQFLEALDQADATSALNMDGSSNNLALFEPDQVASSLRSRLLQIESMFREQKFVEKTTRGIESKLMYPDFSMEFRISMAFHIGESTTKRSLVLNQEYSELLTPRIEQAGIKTRLRECEDFHKSIELSLENNIDLEQNMAESLEKSLEEQVNGGVALGTGEAAMETQPDAGAPIRAEQRKVMTEWFTQTSRGLPLPSAQGE</sequence>
<protein>
    <recommendedName>
        <fullName evidence="4">Pentatricopeptide repeat domain-containing protein</fullName>
    </recommendedName>
</protein>
<organism evidence="2 3">
    <name type="scientific">Cylindrodendrum hubeiense</name>
    <dbReference type="NCBI Taxonomy" id="595255"/>
    <lineage>
        <taxon>Eukaryota</taxon>
        <taxon>Fungi</taxon>
        <taxon>Dikarya</taxon>
        <taxon>Ascomycota</taxon>
        <taxon>Pezizomycotina</taxon>
        <taxon>Sordariomycetes</taxon>
        <taxon>Hypocreomycetidae</taxon>
        <taxon>Hypocreales</taxon>
        <taxon>Nectriaceae</taxon>
        <taxon>Cylindrodendrum</taxon>
    </lineage>
</organism>
<dbReference type="InterPro" id="IPR011990">
    <property type="entry name" value="TPR-like_helical_dom_sf"/>
</dbReference>
<feature type="coiled-coil region" evidence="1">
    <location>
        <begin position="62"/>
        <end position="96"/>
    </location>
</feature>
<keyword evidence="1" id="KW-0175">Coiled coil</keyword>
<proteinExistence type="predicted"/>
<evidence type="ECO:0000313" key="3">
    <source>
        <dbReference type="Proteomes" id="UP000722485"/>
    </source>
</evidence>
<dbReference type="AlphaFoldDB" id="A0A9P5L3Z7"/>
<evidence type="ECO:0000256" key="1">
    <source>
        <dbReference type="SAM" id="Coils"/>
    </source>
</evidence>
<evidence type="ECO:0008006" key="4">
    <source>
        <dbReference type="Google" id="ProtNLM"/>
    </source>
</evidence>
<dbReference type="EMBL" id="JAANBB010000427">
    <property type="protein sequence ID" value="KAF7542651.1"/>
    <property type="molecule type" value="Genomic_DNA"/>
</dbReference>